<sequence length="124" mass="13479">MVPSGESSPFNEDPADVTSSITGLGSTCFTCRTGPAHPITITKAVIKAITIFIFSPKIKSMISSRCCEKSPCCKRPILTDVFAFSHTSGINIHRNVNSFLFASSSMYSIWTIGRLKGQSCFSKF</sequence>
<dbReference type="EMBL" id="CP018099">
    <property type="protein sequence ID" value="APF20610.1"/>
    <property type="molecule type" value="Genomic_DNA"/>
</dbReference>
<reference evidence="1 2" key="1">
    <citation type="submission" date="2016-11" db="EMBL/GenBank/DDBJ databases">
        <title>Genomic analysis of Caldithrix abyssi and proposal of a novel bacterial phylum Caldithrichaeota.</title>
        <authorList>
            <person name="Kublanov I."/>
            <person name="Sigalova O."/>
            <person name="Gavrilov S."/>
            <person name="Lebedinsky A."/>
            <person name="Ivanova N."/>
            <person name="Daum C."/>
            <person name="Reddy T."/>
            <person name="Klenk H.P."/>
            <person name="Goker M."/>
            <person name="Reva O."/>
            <person name="Miroshnichenko M."/>
            <person name="Kyprides N."/>
            <person name="Woyke T."/>
            <person name="Gelfand M."/>
        </authorList>
    </citation>
    <scope>NUCLEOTIDE SEQUENCE [LARGE SCALE GENOMIC DNA]</scope>
    <source>
        <strain evidence="1 2">LF13</strain>
    </source>
</reference>
<dbReference type="AlphaFoldDB" id="A0A1J1CF22"/>
<accession>A0A1J1CF22</accession>
<protein>
    <submittedName>
        <fullName evidence="1">Uncharacterized protein</fullName>
    </submittedName>
</protein>
<dbReference type="KEGG" id="caby:Cabys_3865"/>
<organism evidence="1 2">
    <name type="scientific">Caldithrix abyssi DSM 13497</name>
    <dbReference type="NCBI Taxonomy" id="880073"/>
    <lineage>
        <taxon>Bacteria</taxon>
        <taxon>Pseudomonadati</taxon>
        <taxon>Calditrichota</taxon>
        <taxon>Calditrichia</taxon>
        <taxon>Calditrichales</taxon>
        <taxon>Calditrichaceae</taxon>
        <taxon>Caldithrix</taxon>
    </lineage>
</organism>
<evidence type="ECO:0000313" key="1">
    <source>
        <dbReference type="EMBL" id="APF20610.1"/>
    </source>
</evidence>
<gene>
    <name evidence="1" type="ORF">Cabys_3865</name>
</gene>
<proteinExistence type="predicted"/>
<dbReference type="Proteomes" id="UP000183868">
    <property type="component" value="Chromosome"/>
</dbReference>
<name>A0A1J1CF22_CALAY</name>
<evidence type="ECO:0000313" key="2">
    <source>
        <dbReference type="Proteomes" id="UP000183868"/>
    </source>
</evidence>